<dbReference type="Proteomes" id="UP000008281">
    <property type="component" value="Unassembled WGS sequence"/>
</dbReference>
<dbReference type="FunCoup" id="E3MEV3">
    <property type="interactions" value="1764"/>
</dbReference>
<dbReference type="CTD" id="9816272"/>
<feature type="signal peptide" evidence="1">
    <location>
        <begin position="1"/>
        <end position="16"/>
    </location>
</feature>
<reference evidence="3" key="1">
    <citation type="submission" date="2007-07" db="EMBL/GenBank/DDBJ databases">
        <title>PCAP assembly of the Caenorhabditis remanei genome.</title>
        <authorList>
            <consortium name="The Caenorhabditis remanei Sequencing Consortium"/>
            <person name="Wilson R.K."/>
        </authorList>
    </citation>
    <scope>NUCLEOTIDE SEQUENCE [LARGE SCALE GENOMIC DNA]</scope>
    <source>
        <strain evidence="3">PB4641</strain>
    </source>
</reference>
<gene>
    <name evidence="3" type="ORF">CRE_21208</name>
</gene>
<sequence length="174" mass="19278">MKLLFLILILPPVALSSGCTTTDQIRFLQCKGTIVKIQDLLKLYAPYTDASIPPTVFKQISKLCKRTLTCVEQIECVEAKKGVSMMDYACEGIEMSAGPFGDCMVKLQSNLPDPKKYQCSELFEKDSLDTISKGCKMFTEDVECVKNVAKDYCGAPAADAFKKGIPFMKNLMKC</sequence>
<dbReference type="InParanoid" id="E3MEV3"/>
<dbReference type="KEGG" id="crq:GCK72_021994"/>
<dbReference type="HOGENOM" id="CLU_095085_1_0_1"/>
<name>E3MEV3_CAERE</name>
<dbReference type="PANTHER" id="PTHR31897:SF7">
    <property type="entry name" value="DUF19 DOMAIN-CONTAINING PROTEIN"/>
    <property type="match status" value="1"/>
</dbReference>
<dbReference type="OMA" id="IRFLQCK"/>
<organism evidence="4">
    <name type="scientific">Caenorhabditis remanei</name>
    <name type="common">Caenorhabditis vulgaris</name>
    <dbReference type="NCBI Taxonomy" id="31234"/>
    <lineage>
        <taxon>Eukaryota</taxon>
        <taxon>Metazoa</taxon>
        <taxon>Ecdysozoa</taxon>
        <taxon>Nematoda</taxon>
        <taxon>Chromadorea</taxon>
        <taxon>Rhabditida</taxon>
        <taxon>Rhabditina</taxon>
        <taxon>Rhabditomorpha</taxon>
        <taxon>Rhabditoidea</taxon>
        <taxon>Rhabditidae</taxon>
        <taxon>Peloderinae</taxon>
        <taxon>Caenorhabditis</taxon>
    </lineage>
</organism>
<dbReference type="eggNOG" id="ENOG502R6T4">
    <property type="taxonomic scope" value="Eukaryota"/>
</dbReference>
<dbReference type="InterPro" id="IPR002542">
    <property type="entry name" value="T20D4.11-like_dom"/>
</dbReference>
<dbReference type="RefSeq" id="XP_003105345.2">
    <property type="nucleotide sequence ID" value="XM_003105297.2"/>
</dbReference>
<accession>E3MEV3</accession>
<feature type="domain" description="T20D4.11-like" evidence="2">
    <location>
        <begin position="19"/>
        <end position="174"/>
    </location>
</feature>
<dbReference type="PROSITE" id="PS51257">
    <property type="entry name" value="PROKAR_LIPOPROTEIN"/>
    <property type="match status" value="1"/>
</dbReference>
<evidence type="ECO:0000313" key="4">
    <source>
        <dbReference type="Proteomes" id="UP000008281"/>
    </source>
</evidence>
<evidence type="ECO:0000313" key="3">
    <source>
        <dbReference type="EMBL" id="EFP00806.1"/>
    </source>
</evidence>
<keyword evidence="1" id="KW-0732">Signal</keyword>
<dbReference type="OrthoDB" id="5788160at2759"/>
<keyword evidence="4" id="KW-1185">Reference proteome</keyword>
<dbReference type="GeneID" id="9816272"/>
<dbReference type="Pfam" id="PF01579">
    <property type="entry name" value="DUF19"/>
    <property type="match status" value="1"/>
</dbReference>
<dbReference type="EMBL" id="DS268440">
    <property type="protein sequence ID" value="EFP00806.1"/>
    <property type="molecule type" value="Genomic_DNA"/>
</dbReference>
<protein>
    <recommendedName>
        <fullName evidence="2">T20D4.11-like domain-containing protein</fullName>
    </recommendedName>
</protein>
<proteinExistence type="predicted"/>
<dbReference type="AlphaFoldDB" id="E3MEV3"/>
<evidence type="ECO:0000256" key="1">
    <source>
        <dbReference type="SAM" id="SignalP"/>
    </source>
</evidence>
<dbReference type="PANTHER" id="PTHR31897">
    <property type="entry name" value="PROTEIN CBG17011-RELATED"/>
    <property type="match status" value="1"/>
</dbReference>
<feature type="chain" id="PRO_5003176961" description="T20D4.11-like domain-containing protein" evidence="1">
    <location>
        <begin position="17"/>
        <end position="174"/>
    </location>
</feature>
<evidence type="ECO:0000259" key="2">
    <source>
        <dbReference type="Pfam" id="PF01579"/>
    </source>
</evidence>